<feature type="non-terminal residue" evidence="3">
    <location>
        <position position="543"/>
    </location>
</feature>
<dbReference type="GO" id="GO:0016787">
    <property type="term" value="F:hydrolase activity"/>
    <property type="evidence" value="ECO:0007669"/>
    <property type="project" value="InterPro"/>
</dbReference>
<name>A0AAN6RYP9_9PEZI</name>
<dbReference type="Pfam" id="PF20906">
    <property type="entry name" value="S-Me-THD_C"/>
    <property type="match status" value="1"/>
</dbReference>
<dbReference type="PANTHER" id="PTHR11365">
    <property type="entry name" value="5-OXOPROLINASE RELATED"/>
    <property type="match status" value="1"/>
</dbReference>
<organism evidence="3 4">
    <name type="scientific">Diplogelasinospora grovesii</name>
    <dbReference type="NCBI Taxonomy" id="303347"/>
    <lineage>
        <taxon>Eukaryota</taxon>
        <taxon>Fungi</taxon>
        <taxon>Dikarya</taxon>
        <taxon>Ascomycota</taxon>
        <taxon>Pezizomycotina</taxon>
        <taxon>Sordariomycetes</taxon>
        <taxon>Sordariomycetidae</taxon>
        <taxon>Sordariales</taxon>
        <taxon>Diplogelasinosporaceae</taxon>
        <taxon>Diplogelasinospora</taxon>
    </lineage>
</organism>
<dbReference type="InterPro" id="IPR045079">
    <property type="entry name" value="Oxoprolinase-like"/>
</dbReference>
<dbReference type="SUPFAM" id="SSF160991">
    <property type="entry name" value="CV3147-like"/>
    <property type="match status" value="1"/>
</dbReference>
<dbReference type="EMBL" id="MU854035">
    <property type="protein sequence ID" value="KAK3934039.1"/>
    <property type="molecule type" value="Genomic_DNA"/>
</dbReference>
<dbReference type="InterPro" id="IPR024071">
    <property type="entry name" value="S-Me-THD_C_sf"/>
</dbReference>
<feature type="domain" description="S-Me-THD-like C-terminal" evidence="2">
    <location>
        <begin position="405"/>
        <end position="528"/>
    </location>
</feature>
<proteinExistence type="predicted"/>
<dbReference type="AlphaFoldDB" id="A0AAN6RYP9"/>
<evidence type="ECO:0000259" key="1">
    <source>
        <dbReference type="Pfam" id="PF06032"/>
    </source>
</evidence>
<sequence length="543" mass="57843">MKRAGLAEIKRAVAEAIDLVKTKQGDATVILVGGGVIIPEDDDTPGVGRLLRPEHYEVANAVGAAIGKISGSVDTIGVPGLKTVDEQIEEAKRLAINRCIAAGGTRETAEVVEVDVVPISYVMNGATRLTVRAVSDLAEHECLGLPDDGDCHVPRARSSEPTVPVMSTWQPGADGAIKGSAQQVTQDIDLETYRPDLRGDLWYISDTDLQFLQLGTGVLGVGSCGEPYPTYIACQQELRKGKEITVRRQGSIEDLSVVLVGGFMGSPTVYLERIPGDEDAIWAVLRVAGLSSFDAIIANEIGGMNAFESLLAASRLGKSTLDTDCVARAYPYLWQTVRCLNDVRVTPAAVGDGTSNILETSRDAFQAEDLLRAACTDLGSLAGICTNPISGSEARTLPPNSFSYVRHVSKGFTRGSVTVAPLTEASIDDTPFLEAGSAASSLFVEFENENLCAVQKQPGGEDQVLAVYPDLITFLDRANGAPLGVSDYKFGLRVNVIALRAPPIWATERGLRMGGPKASGLNMEYSPVTIGEYVPPKSVWELF</sequence>
<dbReference type="PANTHER" id="PTHR11365:SF10">
    <property type="entry name" value="HYDANTOINASE_OXOPROLINASE"/>
    <property type="match status" value="1"/>
</dbReference>
<feature type="domain" description="S-Me-THD N-terminal" evidence="1">
    <location>
        <begin position="207"/>
        <end position="357"/>
    </location>
</feature>
<dbReference type="Gene3D" id="3.40.1610.10">
    <property type="entry name" value="CV3147-like domain"/>
    <property type="match status" value="1"/>
</dbReference>
<dbReference type="Pfam" id="PF06032">
    <property type="entry name" value="S-Me-THD_N"/>
    <property type="match status" value="1"/>
</dbReference>
<evidence type="ECO:0000313" key="4">
    <source>
        <dbReference type="Proteomes" id="UP001303473"/>
    </source>
</evidence>
<reference evidence="4" key="1">
    <citation type="journal article" date="2023" name="Mol. Phylogenet. Evol.">
        <title>Genome-scale phylogeny and comparative genomics of the fungal order Sordariales.</title>
        <authorList>
            <person name="Hensen N."/>
            <person name="Bonometti L."/>
            <person name="Westerberg I."/>
            <person name="Brannstrom I.O."/>
            <person name="Guillou S."/>
            <person name="Cros-Aarteil S."/>
            <person name="Calhoun S."/>
            <person name="Haridas S."/>
            <person name="Kuo A."/>
            <person name="Mondo S."/>
            <person name="Pangilinan J."/>
            <person name="Riley R."/>
            <person name="LaButti K."/>
            <person name="Andreopoulos B."/>
            <person name="Lipzen A."/>
            <person name="Chen C."/>
            <person name="Yan M."/>
            <person name="Daum C."/>
            <person name="Ng V."/>
            <person name="Clum A."/>
            <person name="Steindorff A."/>
            <person name="Ohm R.A."/>
            <person name="Martin F."/>
            <person name="Silar P."/>
            <person name="Natvig D.O."/>
            <person name="Lalanne C."/>
            <person name="Gautier V."/>
            <person name="Ament-Velasquez S.L."/>
            <person name="Kruys A."/>
            <person name="Hutchinson M.I."/>
            <person name="Powell A.J."/>
            <person name="Barry K."/>
            <person name="Miller A.N."/>
            <person name="Grigoriev I.V."/>
            <person name="Debuchy R."/>
            <person name="Gladieux P."/>
            <person name="Hiltunen Thoren M."/>
            <person name="Johannesson H."/>
        </authorList>
    </citation>
    <scope>NUCLEOTIDE SEQUENCE [LARGE SCALE GENOMIC DNA]</scope>
    <source>
        <strain evidence="4">CBS 340.73</strain>
    </source>
</reference>
<protein>
    <submittedName>
        <fullName evidence="3">Uncharacterized protein</fullName>
    </submittedName>
</protein>
<accession>A0AAN6RYP9</accession>
<dbReference type="Proteomes" id="UP001303473">
    <property type="component" value="Unassembled WGS sequence"/>
</dbReference>
<gene>
    <name evidence="3" type="ORF">QBC46DRAFT_359298</name>
</gene>
<keyword evidence="4" id="KW-1185">Reference proteome</keyword>
<dbReference type="InterPro" id="IPR027479">
    <property type="entry name" value="S-Me-THD_N_sf"/>
</dbReference>
<evidence type="ECO:0000313" key="3">
    <source>
        <dbReference type="EMBL" id="KAK3934039.1"/>
    </source>
</evidence>
<dbReference type="InterPro" id="IPR010318">
    <property type="entry name" value="S-Me-THD_N"/>
</dbReference>
<dbReference type="Gene3D" id="2.40.390.10">
    <property type="entry name" value="CV3147-like"/>
    <property type="match status" value="1"/>
</dbReference>
<dbReference type="InterPro" id="IPR048350">
    <property type="entry name" value="S-Me-THD-like_C"/>
</dbReference>
<comment type="caution">
    <text evidence="3">The sequence shown here is derived from an EMBL/GenBank/DDBJ whole genome shotgun (WGS) entry which is preliminary data.</text>
</comment>
<evidence type="ECO:0000259" key="2">
    <source>
        <dbReference type="Pfam" id="PF20906"/>
    </source>
</evidence>